<dbReference type="OrthoDB" id="9766423at2"/>
<reference evidence="1 2" key="1">
    <citation type="submission" date="2019-11" db="EMBL/GenBank/DDBJ databases">
        <title>P. haliotis isolates from Z. marina roots.</title>
        <authorList>
            <person name="Cohen M."/>
            <person name="Jospin G."/>
            <person name="Eisen J.A."/>
            <person name="Coil D.A."/>
        </authorList>
    </citation>
    <scope>NUCLEOTIDE SEQUENCE [LARGE SCALE GENOMIC DNA]</scope>
    <source>
        <strain evidence="1 2">UCD-MCMsp1aY</strain>
    </source>
</reference>
<dbReference type="Proteomes" id="UP000439994">
    <property type="component" value="Unassembled WGS sequence"/>
</dbReference>
<protein>
    <submittedName>
        <fullName evidence="1">Uncharacterized protein</fullName>
    </submittedName>
</protein>
<dbReference type="GO" id="GO:0016020">
    <property type="term" value="C:membrane"/>
    <property type="evidence" value="ECO:0007669"/>
    <property type="project" value="GOC"/>
</dbReference>
<dbReference type="UniPathway" id="UPA00359">
    <property type="reaction ID" value="UER00482"/>
</dbReference>
<dbReference type="Pfam" id="PF02606">
    <property type="entry name" value="LpxK"/>
    <property type="match status" value="1"/>
</dbReference>
<evidence type="ECO:0000313" key="2">
    <source>
        <dbReference type="Proteomes" id="UP000439994"/>
    </source>
</evidence>
<sequence>MTEKDAVKCMKFAQPNWYALPVDAVISDSLERNLTDKIKKLKIKNNGIEHGF</sequence>
<dbReference type="EMBL" id="WOCD01000002">
    <property type="protein sequence ID" value="MUH71693.1"/>
    <property type="molecule type" value="Genomic_DNA"/>
</dbReference>
<keyword evidence="2" id="KW-1185">Reference proteome</keyword>
<dbReference type="GO" id="GO:0009029">
    <property type="term" value="F:lipid-A 4'-kinase activity"/>
    <property type="evidence" value="ECO:0007669"/>
    <property type="project" value="InterPro"/>
</dbReference>
<dbReference type="GO" id="GO:0009245">
    <property type="term" value="P:lipid A biosynthetic process"/>
    <property type="evidence" value="ECO:0007669"/>
    <property type="project" value="InterPro"/>
</dbReference>
<dbReference type="AlphaFoldDB" id="A0A6N8F5W1"/>
<comment type="caution">
    <text evidence="1">The sequence shown here is derived from an EMBL/GenBank/DDBJ whole genome shotgun (WGS) entry which is preliminary data.</text>
</comment>
<gene>
    <name evidence="1" type="ORF">GNP35_03835</name>
</gene>
<dbReference type="GO" id="GO:0005524">
    <property type="term" value="F:ATP binding"/>
    <property type="evidence" value="ECO:0007669"/>
    <property type="project" value="InterPro"/>
</dbReference>
<accession>A0A6N8F5W1</accession>
<proteinExistence type="predicted"/>
<name>A0A6N8F5W1_9GAMM</name>
<organism evidence="1 2">
    <name type="scientific">Psychrosphaera haliotis</name>
    <dbReference type="NCBI Taxonomy" id="555083"/>
    <lineage>
        <taxon>Bacteria</taxon>
        <taxon>Pseudomonadati</taxon>
        <taxon>Pseudomonadota</taxon>
        <taxon>Gammaproteobacteria</taxon>
        <taxon>Alteromonadales</taxon>
        <taxon>Pseudoalteromonadaceae</taxon>
        <taxon>Psychrosphaera</taxon>
    </lineage>
</organism>
<dbReference type="InterPro" id="IPR003758">
    <property type="entry name" value="LpxK"/>
</dbReference>
<evidence type="ECO:0000313" key="1">
    <source>
        <dbReference type="EMBL" id="MUH71693.1"/>
    </source>
</evidence>